<dbReference type="EMBL" id="VYYT01000220">
    <property type="protein sequence ID" value="KAK2755621.1"/>
    <property type="molecule type" value="Genomic_DNA"/>
</dbReference>
<keyword evidence="2" id="KW-1185">Reference proteome</keyword>
<name>A0AAD9YD73_COLKA</name>
<evidence type="ECO:0000313" key="1">
    <source>
        <dbReference type="EMBL" id="KAK2755621.1"/>
    </source>
</evidence>
<proteinExistence type="predicted"/>
<dbReference type="AlphaFoldDB" id="A0AAD9YD73"/>
<evidence type="ECO:0000313" key="2">
    <source>
        <dbReference type="Proteomes" id="UP001281614"/>
    </source>
</evidence>
<comment type="caution">
    <text evidence="1">The sequence shown here is derived from an EMBL/GenBank/DDBJ whole genome shotgun (WGS) entry which is preliminary data.</text>
</comment>
<sequence length="199" mass="22516">MDVTWPGFRHHQDQVIRFLPQVWPSIHRSLPSACCNLLQGVPVRVELWIAGLRIAAWHERVCTFFYFTSWVFFSSSTSPSLWIKVTFVRQSDGQCGTPPFIIQIAPPPPPHFGSEPQRGTTLDETRQRNHHRCEIQPNWQPKPGLMGGPFSRRERECGCAGIGLDTTRKSGTAMWKNSTLTAIGKSKRFVHIAIISPSP</sequence>
<protein>
    <submittedName>
        <fullName evidence="1">Uncharacterized protein</fullName>
    </submittedName>
</protein>
<reference evidence="1" key="1">
    <citation type="submission" date="2023-02" db="EMBL/GenBank/DDBJ databases">
        <title>Colletotrichum kahawae CIFC_Que2 genome sequencing and assembly.</title>
        <authorList>
            <person name="Baroncelli R."/>
        </authorList>
    </citation>
    <scope>NUCLEOTIDE SEQUENCE</scope>
    <source>
        <strain evidence="1">CIFC_Que2</strain>
    </source>
</reference>
<organism evidence="1 2">
    <name type="scientific">Colletotrichum kahawae</name>
    <name type="common">Coffee berry disease fungus</name>
    <dbReference type="NCBI Taxonomy" id="34407"/>
    <lineage>
        <taxon>Eukaryota</taxon>
        <taxon>Fungi</taxon>
        <taxon>Dikarya</taxon>
        <taxon>Ascomycota</taxon>
        <taxon>Pezizomycotina</taxon>
        <taxon>Sordariomycetes</taxon>
        <taxon>Hypocreomycetidae</taxon>
        <taxon>Glomerellales</taxon>
        <taxon>Glomerellaceae</taxon>
        <taxon>Colletotrichum</taxon>
        <taxon>Colletotrichum gloeosporioides species complex</taxon>
    </lineage>
</organism>
<dbReference type="Proteomes" id="UP001281614">
    <property type="component" value="Unassembled WGS sequence"/>
</dbReference>
<accession>A0AAD9YD73</accession>
<gene>
    <name evidence="1" type="ORF">CKAH01_17324</name>
</gene>